<protein>
    <submittedName>
        <fullName evidence="1">31270_t:CDS:1</fullName>
    </submittedName>
</protein>
<name>A0ACA9SQ55_9GLOM</name>
<feature type="non-terminal residue" evidence="1">
    <location>
        <position position="137"/>
    </location>
</feature>
<organism evidence="1 2">
    <name type="scientific">Racocetra persica</name>
    <dbReference type="NCBI Taxonomy" id="160502"/>
    <lineage>
        <taxon>Eukaryota</taxon>
        <taxon>Fungi</taxon>
        <taxon>Fungi incertae sedis</taxon>
        <taxon>Mucoromycota</taxon>
        <taxon>Glomeromycotina</taxon>
        <taxon>Glomeromycetes</taxon>
        <taxon>Diversisporales</taxon>
        <taxon>Gigasporaceae</taxon>
        <taxon>Racocetra</taxon>
    </lineage>
</organism>
<evidence type="ECO:0000313" key="2">
    <source>
        <dbReference type="Proteomes" id="UP000789920"/>
    </source>
</evidence>
<dbReference type="Proteomes" id="UP000789920">
    <property type="component" value="Unassembled WGS sequence"/>
</dbReference>
<dbReference type="EMBL" id="CAJVQC010138136">
    <property type="protein sequence ID" value="CAG8843381.1"/>
    <property type="molecule type" value="Genomic_DNA"/>
</dbReference>
<comment type="caution">
    <text evidence="1">The sequence shown here is derived from an EMBL/GenBank/DDBJ whole genome shotgun (WGS) entry which is preliminary data.</text>
</comment>
<accession>A0ACA9SQ55</accession>
<sequence>DKFEKTSLPRQKDFYSLLNQQNIKTDVLLLADVIMNYTIMYLKDDRLDPSHYVSVPGMFNDSLYKSSGAKLKLMTDMDQYLIVENGICEGMTMSWIMYEDMNTLYSENGYILEVDIEAPIGLHDFFADYPLVPEKQI</sequence>
<proteinExistence type="predicted"/>
<keyword evidence="2" id="KW-1185">Reference proteome</keyword>
<reference evidence="1" key="1">
    <citation type="submission" date="2021-06" db="EMBL/GenBank/DDBJ databases">
        <authorList>
            <person name="Kallberg Y."/>
            <person name="Tangrot J."/>
            <person name="Rosling A."/>
        </authorList>
    </citation>
    <scope>NUCLEOTIDE SEQUENCE</scope>
    <source>
        <strain evidence="1">MA461A</strain>
    </source>
</reference>
<feature type="non-terminal residue" evidence="1">
    <location>
        <position position="1"/>
    </location>
</feature>
<evidence type="ECO:0000313" key="1">
    <source>
        <dbReference type="EMBL" id="CAG8843381.1"/>
    </source>
</evidence>
<gene>
    <name evidence="1" type="ORF">RPERSI_LOCUS32736</name>
</gene>